<feature type="compositionally biased region" description="Low complexity" evidence="1">
    <location>
        <begin position="506"/>
        <end position="515"/>
    </location>
</feature>
<evidence type="ECO:0000313" key="2">
    <source>
        <dbReference type="EMBL" id="CAA3001150.1"/>
    </source>
</evidence>
<feature type="non-terminal residue" evidence="2">
    <location>
        <position position="583"/>
    </location>
</feature>
<feature type="region of interest" description="Disordered" evidence="1">
    <location>
        <begin position="173"/>
        <end position="200"/>
    </location>
</feature>
<dbReference type="AlphaFoldDB" id="A0A8S0TAQ2"/>
<proteinExistence type="predicted"/>
<dbReference type="Proteomes" id="UP000594638">
    <property type="component" value="Unassembled WGS sequence"/>
</dbReference>
<gene>
    <name evidence="2" type="ORF">OLEA9_A073631</name>
</gene>
<protein>
    <submittedName>
        <fullName evidence="2">Uncharacterized protein</fullName>
    </submittedName>
</protein>
<dbReference type="InterPro" id="IPR044800">
    <property type="entry name" value="LEC2-like"/>
</dbReference>
<dbReference type="EMBL" id="CACTIH010005737">
    <property type="protein sequence ID" value="CAA3001150.1"/>
    <property type="molecule type" value="Genomic_DNA"/>
</dbReference>
<feature type="region of interest" description="Disordered" evidence="1">
    <location>
        <begin position="57"/>
        <end position="134"/>
    </location>
</feature>
<feature type="compositionally biased region" description="Polar residues" evidence="1">
    <location>
        <begin position="533"/>
        <end position="553"/>
    </location>
</feature>
<dbReference type="PANTHER" id="PTHR31140">
    <property type="entry name" value="B3 DOMAIN-CONTAINING TRANSCRIPTION FACTOR ABI3"/>
    <property type="match status" value="1"/>
</dbReference>
<dbReference type="OrthoDB" id="757982at2759"/>
<evidence type="ECO:0000256" key="1">
    <source>
        <dbReference type="SAM" id="MobiDB-lite"/>
    </source>
</evidence>
<evidence type="ECO:0000313" key="3">
    <source>
        <dbReference type="Proteomes" id="UP000594638"/>
    </source>
</evidence>
<dbReference type="GO" id="GO:0003700">
    <property type="term" value="F:DNA-binding transcription factor activity"/>
    <property type="evidence" value="ECO:0007669"/>
    <property type="project" value="InterPro"/>
</dbReference>
<feature type="compositionally biased region" description="Basic and acidic residues" evidence="1">
    <location>
        <begin position="96"/>
        <end position="115"/>
    </location>
</feature>
<name>A0A8S0TAQ2_OLEEU</name>
<dbReference type="Gramene" id="OE9A073631T1">
    <property type="protein sequence ID" value="OE9A073631C1"/>
    <property type="gene ID" value="OE9A073631"/>
</dbReference>
<accession>A0A8S0TAQ2</accession>
<sequence length="583" mass="65563">MEEMMVVMNFNGFDAMEEDHLGEKDLWPDDGERENLLDLNDATIFYNDFPPLPDFPCMSSSSSTQAPKKAVTATAPTTSSSESSASRADSFSYLEEDTRERGKLQQYKCDQEKPEPAALSSTASMEIPPPPEDTIGDVDCINVMENFAYMDLIDSNEIWDPSTVFHSENPQEYLENQQETPPLDGQVQRKQNQDDENDGFSFLQGNSELAMIFFEWLKQNKDHISAEDVRNIKLKRSTIESASKRLGSNKEGKKQLLKLILEWVEQYQLQKKRLSGGGSGGPQSPYQHYQEPDCDPNPNSNYNYSSVSSDPNACFSSSPWMAAPPHPPPPSYVQDSSAAMVAPQPPPPSSAYGGDPYSNAVSVSVNPPGNQVINGDPFTYQPEYQMMEHAQSWPSSQFPISSTQYNPYLENGYIPQGIPQDQAVYNRNPYQIFEPNGESLVRFGSSATKEARKKRMARQRRLYPHHHRHHTHHNQRQNQANVDHHAMDGRENINHGSPSVNWVYWSPPHTSSPSTGGMIPSSDASQGHAADRPSSQQQNYQRQASSNRMQQQGWKTEKNLKFLLQKVLKQSDVGNLGRIVLPK</sequence>
<feature type="region of interest" description="Disordered" evidence="1">
    <location>
        <begin position="273"/>
        <end position="308"/>
    </location>
</feature>
<feature type="region of interest" description="Disordered" evidence="1">
    <location>
        <begin position="504"/>
        <end position="553"/>
    </location>
</feature>
<keyword evidence="3" id="KW-1185">Reference proteome</keyword>
<reference evidence="2 3" key="1">
    <citation type="submission" date="2019-12" db="EMBL/GenBank/DDBJ databases">
        <authorList>
            <person name="Alioto T."/>
            <person name="Alioto T."/>
            <person name="Gomez Garrido J."/>
        </authorList>
    </citation>
    <scope>NUCLEOTIDE SEQUENCE [LARGE SCALE GENOMIC DNA]</scope>
</reference>
<comment type="caution">
    <text evidence="2">The sequence shown here is derived from an EMBL/GenBank/DDBJ whole genome shotgun (WGS) entry which is preliminary data.</text>
</comment>
<dbReference type="PANTHER" id="PTHR31140:SF81">
    <property type="entry name" value="B3 DOMAIN-CONTAINING TRANSCRIPTION FACTOR ABI3"/>
    <property type="match status" value="1"/>
</dbReference>
<feature type="compositionally biased region" description="Low complexity" evidence="1">
    <location>
        <begin position="72"/>
        <end position="92"/>
    </location>
</feature>
<feature type="region of interest" description="Disordered" evidence="1">
    <location>
        <begin position="325"/>
        <end position="355"/>
    </location>
</feature>
<feature type="compositionally biased region" description="Low complexity" evidence="1">
    <location>
        <begin position="296"/>
        <end position="308"/>
    </location>
</feature>
<organism evidence="2 3">
    <name type="scientific">Olea europaea subsp. europaea</name>
    <dbReference type="NCBI Taxonomy" id="158383"/>
    <lineage>
        <taxon>Eukaryota</taxon>
        <taxon>Viridiplantae</taxon>
        <taxon>Streptophyta</taxon>
        <taxon>Embryophyta</taxon>
        <taxon>Tracheophyta</taxon>
        <taxon>Spermatophyta</taxon>
        <taxon>Magnoliopsida</taxon>
        <taxon>eudicotyledons</taxon>
        <taxon>Gunneridae</taxon>
        <taxon>Pentapetalae</taxon>
        <taxon>asterids</taxon>
        <taxon>lamiids</taxon>
        <taxon>Lamiales</taxon>
        <taxon>Oleaceae</taxon>
        <taxon>Oleeae</taxon>
        <taxon>Olea</taxon>
    </lineage>
</organism>